<dbReference type="Pfam" id="PF01794">
    <property type="entry name" value="Ferric_reduct"/>
    <property type="match status" value="1"/>
</dbReference>
<dbReference type="InterPro" id="IPR051410">
    <property type="entry name" value="Ferric/Cupric_Reductase"/>
</dbReference>
<evidence type="ECO:0000256" key="6">
    <source>
        <dbReference type="ARBA" id="ARBA00023136"/>
    </source>
</evidence>
<feature type="transmembrane region" description="Helical" evidence="8">
    <location>
        <begin position="335"/>
        <end position="357"/>
    </location>
</feature>
<reference evidence="10 11" key="1">
    <citation type="journal article" date="2023" name="Plant Dis.">
        <title>First Report of Diplodia intermedia Causing Canker and Dieback Diseases on Apple Trees in Canada.</title>
        <authorList>
            <person name="Ellouze W."/>
            <person name="Ilyukhin E."/>
            <person name="Sulman M."/>
            <person name="Ali S."/>
        </authorList>
    </citation>
    <scope>NUCLEOTIDE SEQUENCE [LARGE SCALE GENOMIC DNA]</scope>
    <source>
        <strain evidence="10 11">M45-28</strain>
    </source>
</reference>
<proteinExistence type="predicted"/>
<dbReference type="PANTHER" id="PTHR32361:SF9">
    <property type="entry name" value="FERRIC REDUCTASE TRANSMEMBRANE COMPONENT 3-RELATED"/>
    <property type="match status" value="1"/>
</dbReference>
<name>A0ABR3TSR7_9PEZI</name>
<gene>
    <name evidence="10" type="ORF">SLS58_004728</name>
</gene>
<feature type="transmembrane region" description="Helical" evidence="8">
    <location>
        <begin position="176"/>
        <end position="194"/>
    </location>
</feature>
<keyword evidence="6 8" id="KW-0472">Membrane</keyword>
<keyword evidence="3 8" id="KW-0812">Transmembrane</keyword>
<evidence type="ECO:0000256" key="3">
    <source>
        <dbReference type="ARBA" id="ARBA00022692"/>
    </source>
</evidence>
<evidence type="ECO:0000256" key="7">
    <source>
        <dbReference type="SAM" id="MobiDB-lite"/>
    </source>
</evidence>
<dbReference type="Proteomes" id="UP001521184">
    <property type="component" value="Unassembled WGS sequence"/>
</dbReference>
<comment type="caution">
    <text evidence="10">The sequence shown here is derived from an EMBL/GenBank/DDBJ whole genome shotgun (WGS) entry which is preliminary data.</text>
</comment>
<dbReference type="PANTHER" id="PTHR32361">
    <property type="entry name" value="FERRIC/CUPRIC REDUCTASE TRANSMEMBRANE COMPONENT"/>
    <property type="match status" value="1"/>
</dbReference>
<evidence type="ECO:0000256" key="4">
    <source>
        <dbReference type="ARBA" id="ARBA00022989"/>
    </source>
</evidence>
<feature type="region of interest" description="Disordered" evidence="7">
    <location>
        <begin position="19"/>
        <end position="50"/>
    </location>
</feature>
<dbReference type="InterPro" id="IPR013130">
    <property type="entry name" value="Fe3_Rdtase_TM_dom"/>
</dbReference>
<keyword evidence="11" id="KW-1185">Reference proteome</keyword>
<keyword evidence="2" id="KW-0813">Transport</keyword>
<organism evidence="10 11">
    <name type="scientific">Diplodia intermedia</name>
    <dbReference type="NCBI Taxonomy" id="856260"/>
    <lineage>
        <taxon>Eukaryota</taxon>
        <taxon>Fungi</taxon>
        <taxon>Dikarya</taxon>
        <taxon>Ascomycota</taxon>
        <taxon>Pezizomycotina</taxon>
        <taxon>Dothideomycetes</taxon>
        <taxon>Dothideomycetes incertae sedis</taxon>
        <taxon>Botryosphaeriales</taxon>
        <taxon>Botryosphaeriaceae</taxon>
        <taxon>Diplodia</taxon>
    </lineage>
</organism>
<keyword evidence="5" id="KW-0406">Ion transport</keyword>
<evidence type="ECO:0000256" key="8">
    <source>
        <dbReference type="SAM" id="Phobius"/>
    </source>
</evidence>
<evidence type="ECO:0000256" key="2">
    <source>
        <dbReference type="ARBA" id="ARBA00022448"/>
    </source>
</evidence>
<feature type="transmembrane region" description="Helical" evidence="8">
    <location>
        <begin position="252"/>
        <end position="273"/>
    </location>
</feature>
<evidence type="ECO:0000256" key="1">
    <source>
        <dbReference type="ARBA" id="ARBA00004141"/>
    </source>
</evidence>
<accession>A0ABR3TSR7</accession>
<sequence>MPPDQLCVQALFMGYNSLTFAEHPQPPSTNHSDSGGGGGGDDDSDGSVEAQGVKDFCSNKLKQTSIYAGGKVHCAASDAEEDFAPIVELLRGFCRKWGGGGEDEEMPVPDLVRERSVKELREGLRPVEFGEVPRGEVVDEVVLLSDAYYKRCFETLFSWRYTMWAHKKGGTTMFEFWGIVCIIAAAGQVYRHFLRDQVSRLHRGARKAFSFSIFQSVLEFVERWTPESLTYERVPGVVATEKDSRSCFNFKFFPLGETIAIWTYWVLSIALNFANYRFYNESLYFPEMPQQVLRYSADRTGILSYANLPILWLFSGRNNIFMVLTGWKFPTFIRFHLHVAWIATLEAIAHSVLYTVLTLKDGIFWTWLKVEWFFVGVIATFVMTLLLIISTPVWLRERYYELFIDSHVVSSLAVLVGLFM</sequence>
<protein>
    <recommendedName>
        <fullName evidence="9">Ferric oxidoreductase domain-containing protein</fullName>
    </recommendedName>
</protein>
<evidence type="ECO:0000259" key="9">
    <source>
        <dbReference type="Pfam" id="PF01794"/>
    </source>
</evidence>
<feature type="transmembrane region" description="Helical" evidence="8">
    <location>
        <begin position="372"/>
        <end position="395"/>
    </location>
</feature>
<dbReference type="EMBL" id="JAKEKT020000026">
    <property type="protein sequence ID" value="KAL1643713.1"/>
    <property type="molecule type" value="Genomic_DNA"/>
</dbReference>
<comment type="subcellular location">
    <subcellularLocation>
        <location evidence="1">Membrane</location>
        <topology evidence="1">Multi-pass membrane protein</topology>
    </subcellularLocation>
</comment>
<keyword evidence="4 8" id="KW-1133">Transmembrane helix</keyword>
<feature type="domain" description="Ferric oxidoreductase" evidence="9">
    <location>
        <begin position="300"/>
        <end position="417"/>
    </location>
</feature>
<evidence type="ECO:0000256" key="5">
    <source>
        <dbReference type="ARBA" id="ARBA00023065"/>
    </source>
</evidence>
<evidence type="ECO:0000313" key="11">
    <source>
        <dbReference type="Proteomes" id="UP001521184"/>
    </source>
</evidence>
<evidence type="ECO:0000313" key="10">
    <source>
        <dbReference type="EMBL" id="KAL1643713.1"/>
    </source>
</evidence>